<accession>A0A176W7Z5</accession>
<comment type="caution">
    <text evidence="1">The sequence shown here is derived from an EMBL/GenBank/DDBJ whole genome shotgun (WGS) entry which is preliminary data.</text>
</comment>
<evidence type="ECO:0000313" key="1">
    <source>
        <dbReference type="EMBL" id="OAE28592.1"/>
    </source>
</evidence>
<dbReference type="AlphaFoldDB" id="A0A176W7Z5"/>
<organism evidence="1 2">
    <name type="scientific">Marchantia polymorpha subsp. ruderalis</name>
    <dbReference type="NCBI Taxonomy" id="1480154"/>
    <lineage>
        <taxon>Eukaryota</taxon>
        <taxon>Viridiplantae</taxon>
        <taxon>Streptophyta</taxon>
        <taxon>Embryophyta</taxon>
        <taxon>Marchantiophyta</taxon>
        <taxon>Marchantiopsida</taxon>
        <taxon>Marchantiidae</taxon>
        <taxon>Marchantiales</taxon>
        <taxon>Marchantiaceae</taxon>
        <taxon>Marchantia</taxon>
    </lineage>
</organism>
<sequence>MILSLMLGSAMDGSSCLELDAYAHAVLHYFKGSTYHLTWKWGIRHLLQSGGMRPQQLIGYPAKCLGSMLFSGSMLPGRVLRELPDVEISFGPVSLNQ</sequence>
<keyword evidence="2" id="KW-1185">Reference proteome</keyword>
<gene>
    <name evidence="1" type="ORF">AXG93_2175s1760</name>
</gene>
<dbReference type="EMBL" id="LVLJ01001709">
    <property type="protein sequence ID" value="OAE28592.1"/>
    <property type="molecule type" value="Genomic_DNA"/>
</dbReference>
<protein>
    <submittedName>
        <fullName evidence="1">Uncharacterized protein</fullName>
    </submittedName>
</protein>
<dbReference type="Proteomes" id="UP000077202">
    <property type="component" value="Unassembled WGS sequence"/>
</dbReference>
<reference evidence="1" key="1">
    <citation type="submission" date="2016-03" db="EMBL/GenBank/DDBJ databases">
        <title>Mechanisms controlling the formation of the plant cell surface in tip-growing cells are functionally conserved among land plants.</title>
        <authorList>
            <person name="Honkanen S."/>
            <person name="Jones V.A."/>
            <person name="Morieri G."/>
            <person name="Champion C."/>
            <person name="Hetherington A.J."/>
            <person name="Kelly S."/>
            <person name="Saint-Marcoux D."/>
            <person name="Proust H."/>
            <person name="Prescott H."/>
            <person name="Dolan L."/>
        </authorList>
    </citation>
    <scope>NUCLEOTIDE SEQUENCE [LARGE SCALE GENOMIC DNA]</scope>
    <source>
        <tissue evidence="1">Whole gametophyte</tissue>
    </source>
</reference>
<evidence type="ECO:0000313" key="2">
    <source>
        <dbReference type="Proteomes" id="UP000077202"/>
    </source>
</evidence>
<proteinExistence type="predicted"/>
<name>A0A176W7Z5_MARPO</name>